<organism evidence="11 12">
    <name type="scientific">Eptatretus burgeri</name>
    <name type="common">Inshore hagfish</name>
    <dbReference type="NCBI Taxonomy" id="7764"/>
    <lineage>
        <taxon>Eukaryota</taxon>
        <taxon>Metazoa</taxon>
        <taxon>Chordata</taxon>
        <taxon>Craniata</taxon>
        <taxon>Vertebrata</taxon>
        <taxon>Cyclostomata</taxon>
        <taxon>Myxini</taxon>
        <taxon>Myxiniformes</taxon>
        <taxon>Myxinidae</taxon>
        <taxon>Eptatretinae</taxon>
        <taxon>Eptatretus</taxon>
    </lineage>
</organism>
<feature type="region of interest" description="Disordered" evidence="8">
    <location>
        <begin position="34"/>
        <end position="65"/>
    </location>
</feature>
<name>A0A8C4NH03_EPTBU</name>
<evidence type="ECO:0000256" key="3">
    <source>
        <dbReference type="ARBA" id="ARBA00022737"/>
    </source>
</evidence>
<dbReference type="GO" id="GO:0005634">
    <property type="term" value="C:nucleus"/>
    <property type="evidence" value="ECO:0007669"/>
    <property type="project" value="UniProtKB-SubCell"/>
</dbReference>
<evidence type="ECO:0000256" key="7">
    <source>
        <dbReference type="PROSITE-ProRule" id="PRU00042"/>
    </source>
</evidence>
<dbReference type="PROSITE" id="PS50157">
    <property type="entry name" value="ZINC_FINGER_C2H2_2"/>
    <property type="match status" value="5"/>
</dbReference>
<keyword evidence="2" id="KW-0479">Metal-binding</keyword>
<evidence type="ECO:0000256" key="8">
    <source>
        <dbReference type="SAM" id="MobiDB-lite"/>
    </source>
</evidence>
<evidence type="ECO:0000256" key="2">
    <source>
        <dbReference type="ARBA" id="ARBA00022723"/>
    </source>
</evidence>
<dbReference type="GO" id="GO:0008270">
    <property type="term" value="F:zinc ion binding"/>
    <property type="evidence" value="ECO:0007669"/>
    <property type="project" value="UniProtKB-KW"/>
</dbReference>
<dbReference type="PROSITE" id="PS00028">
    <property type="entry name" value="ZINC_FINGER_C2H2_1"/>
    <property type="match status" value="5"/>
</dbReference>
<dbReference type="InterPro" id="IPR036236">
    <property type="entry name" value="Znf_C2H2_sf"/>
</dbReference>
<dbReference type="FunFam" id="3.30.160.60:FF:000202">
    <property type="entry name" value="Zinc finger protein 574"/>
    <property type="match status" value="1"/>
</dbReference>
<protein>
    <recommendedName>
        <fullName evidence="10">C2H2-type domain-containing protein</fullName>
    </recommendedName>
</protein>
<dbReference type="Proteomes" id="UP000694388">
    <property type="component" value="Unplaced"/>
</dbReference>
<dbReference type="SMART" id="SM00355">
    <property type="entry name" value="ZnF_C2H2"/>
    <property type="match status" value="5"/>
</dbReference>
<feature type="domain" description="C2H2-type" evidence="10">
    <location>
        <begin position="179"/>
        <end position="206"/>
    </location>
</feature>
<evidence type="ECO:0000313" key="12">
    <source>
        <dbReference type="Proteomes" id="UP000694388"/>
    </source>
</evidence>
<evidence type="ECO:0000256" key="5">
    <source>
        <dbReference type="ARBA" id="ARBA00022833"/>
    </source>
</evidence>
<keyword evidence="9" id="KW-0812">Transmembrane</keyword>
<keyword evidence="12" id="KW-1185">Reference proteome</keyword>
<evidence type="ECO:0000259" key="10">
    <source>
        <dbReference type="PROSITE" id="PS50157"/>
    </source>
</evidence>
<evidence type="ECO:0000256" key="6">
    <source>
        <dbReference type="ARBA" id="ARBA00023242"/>
    </source>
</evidence>
<dbReference type="SUPFAM" id="SSF57667">
    <property type="entry name" value="beta-beta-alpha zinc fingers"/>
    <property type="match status" value="3"/>
</dbReference>
<evidence type="ECO:0000256" key="4">
    <source>
        <dbReference type="ARBA" id="ARBA00022771"/>
    </source>
</evidence>
<dbReference type="FunFam" id="3.30.160.60:FF:000180">
    <property type="entry name" value="Zinc finger protein 689"/>
    <property type="match status" value="1"/>
</dbReference>
<accession>A0A8C4NH03</accession>
<comment type="subcellular location">
    <subcellularLocation>
        <location evidence="1">Nucleus</location>
    </subcellularLocation>
</comment>
<feature type="domain" description="C2H2-type" evidence="10">
    <location>
        <begin position="123"/>
        <end position="150"/>
    </location>
</feature>
<keyword evidence="4 7" id="KW-0863">Zinc-finger</keyword>
<dbReference type="PANTHER" id="PTHR24394:SF44">
    <property type="entry name" value="ZINC FINGER PROTEIN 271-LIKE"/>
    <property type="match status" value="1"/>
</dbReference>
<keyword evidence="5" id="KW-0862">Zinc</keyword>
<proteinExistence type="predicted"/>
<feature type="domain" description="C2H2-type" evidence="10">
    <location>
        <begin position="328"/>
        <end position="355"/>
    </location>
</feature>
<keyword evidence="3" id="KW-0677">Repeat</keyword>
<dbReference type="InterPro" id="IPR013087">
    <property type="entry name" value="Znf_C2H2_type"/>
</dbReference>
<evidence type="ECO:0000256" key="1">
    <source>
        <dbReference type="ARBA" id="ARBA00004123"/>
    </source>
</evidence>
<feature type="domain" description="C2H2-type" evidence="10">
    <location>
        <begin position="151"/>
        <end position="178"/>
    </location>
</feature>
<evidence type="ECO:0000256" key="9">
    <source>
        <dbReference type="SAM" id="Phobius"/>
    </source>
</evidence>
<dbReference type="PANTHER" id="PTHR24394">
    <property type="entry name" value="ZINC FINGER PROTEIN"/>
    <property type="match status" value="1"/>
</dbReference>
<reference evidence="11" key="1">
    <citation type="submission" date="2025-08" db="UniProtKB">
        <authorList>
            <consortium name="Ensembl"/>
        </authorList>
    </citation>
    <scope>IDENTIFICATION</scope>
</reference>
<evidence type="ECO:0000313" key="11">
    <source>
        <dbReference type="Ensembl" id="ENSEBUP00000002790.1"/>
    </source>
</evidence>
<dbReference type="Pfam" id="PF00096">
    <property type="entry name" value="zf-C2H2"/>
    <property type="match status" value="4"/>
</dbReference>
<dbReference type="Gene3D" id="3.30.160.60">
    <property type="entry name" value="Classic Zinc Finger"/>
    <property type="match status" value="6"/>
</dbReference>
<keyword evidence="9" id="KW-1133">Transmembrane helix</keyword>
<feature type="transmembrane region" description="Helical" evidence="9">
    <location>
        <begin position="205"/>
        <end position="227"/>
    </location>
</feature>
<reference evidence="11" key="2">
    <citation type="submission" date="2025-09" db="UniProtKB">
        <authorList>
            <consortium name="Ensembl"/>
        </authorList>
    </citation>
    <scope>IDENTIFICATION</scope>
</reference>
<keyword evidence="9" id="KW-0472">Membrane</keyword>
<dbReference type="GO" id="GO:0032502">
    <property type="term" value="P:developmental process"/>
    <property type="evidence" value="ECO:0007669"/>
    <property type="project" value="UniProtKB-ARBA"/>
</dbReference>
<dbReference type="GeneTree" id="ENSGT00980000198710"/>
<dbReference type="OMA" id="LLWHIME"/>
<dbReference type="GO" id="GO:0000981">
    <property type="term" value="F:DNA-binding transcription factor activity, RNA polymerase II-specific"/>
    <property type="evidence" value="ECO:0007669"/>
    <property type="project" value="TreeGrafter"/>
</dbReference>
<feature type="compositionally biased region" description="Polar residues" evidence="8">
    <location>
        <begin position="281"/>
        <end position="291"/>
    </location>
</feature>
<dbReference type="Ensembl" id="ENSEBUT00000003151.1">
    <property type="protein sequence ID" value="ENSEBUP00000002790.1"/>
    <property type="gene ID" value="ENSEBUG00000002095.1"/>
</dbReference>
<sequence length="423" mass="46168">MACTPIGDAETIQGLNTLLMVPPGAECTAVPEEVDDSATYKMEGSDEAWGSGDNEAEGGDPSDATKELLNGEDGVLVIQPEPCDEPAAVAAARVDIDGASPAEMPEEPTSVNPAPRDSSDKPYICVQCGRGFNSYPCLLRHVRDHGGERRYHCDVCGKRFTQSGTLKAHRRSHTGERPYVCGECGKTFITSSHLKRHRRTHGSKGLGYAVLNFLMVKWLSVMINIMFPLYPTPVLALGGSLSFSDVHDPYDSGPSYALTDPDQEGFEDRDAATMEGGGETASATVDASSPSPGDWEVDEALEQAGPSGDQWDAASMAEPGSDGLKCTHVCWHCGKLLSNRKSLTRHLKTHSGERPHRCDDCGMRFSYTSSLKRHRLTHSGKKPYRCKECGKGYTRNYLFQRPSICRAQLCLRASSYSWVTFYL</sequence>
<feature type="region of interest" description="Disordered" evidence="8">
    <location>
        <begin position="252"/>
        <end position="297"/>
    </location>
</feature>
<dbReference type="AlphaFoldDB" id="A0A8C4NH03"/>
<feature type="domain" description="C2H2-type" evidence="10">
    <location>
        <begin position="356"/>
        <end position="383"/>
    </location>
</feature>
<keyword evidence="6" id="KW-0539">Nucleus</keyword>
<dbReference type="FunFam" id="3.30.160.60:FF:000744">
    <property type="entry name" value="zinc finger E-box-binding homeobox 1"/>
    <property type="match status" value="1"/>
</dbReference>